<dbReference type="EMBL" id="MVBK01000048">
    <property type="protein sequence ID" value="OOG24342.1"/>
    <property type="molecule type" value="Genomic_DNA"/>
</dbReference>
<evidence type="ECO:0000313" key="2">
    <source>
        <dbReference type="Proteomes" id="UP000189462"/>
    </source>
</evidence>
<dbReference type="GO" id="GO:0006355">
    <property type="term" value="P:regulation of DNA-templated transcription"/>
    <property type="evidence" value="ECO:0007669"/>
    <property type="project" value="InterPro"/>
</dbReference>
<sequence length="95" mass="10745">MRTRNKRIVVHVTKTEHARITKGAEQAGLSISAFMRRAAFEAQIKDDELALLALIDAVMEGTERAERAIDDTLEHVALSNQRISRMEARARHHRG</sequence>
<dbReference type="InterPro" id="IPR013321">
    <property type="entry name" value="Arc_rbn_hlx_hlx"/>
</dbReference>
<dbReference type="Gene3D" id="1.10.1220.10">
    <property type="entry name" value="Met repressor-like"/>
    <property type="match status" value="1"/>
</dbReference>
<dbReference type="Pfam" id="PF21983">
    <property type="entry name" value="NikA-like"/>
    <property type="match status" value="1"/>
</dbReference>
<dbReference type="AlphaFoldDB" id="A0A1V3NHL3"/>
<name>A0A1V3NHL3_9GAMM</name>
<accession>A0A1V3NHL3</accession>
<keyword evidence="2" id="KW-1185">Reference proteome</keyword>
<dbReference type="InterPro" id="IPR053842">
    <property type="entry name" value="NikA-like"/>
</dbReference>
<dbReference type="STRING" id="108003.B1C78_09010"/>
<dbReference type="Proteomes" id="UP000189462">
    <property type="component" value="Unassembled WGS sequence"/>
</dbReference>
<dbReference type="RefSeq" id="WP_077278819.1">
    <property type="nucleotide sequence ID" value="NZ_MVBK01000048.1"/>
</dbReference>
<organism evidence="1 2">
    <name type="scientific">Thioalkalivibrio denitrificans</name>
    <dbReference type="NCBI Taxonomy" id="108003"/>
    <lineage>
        <taxon>Bacteria</taxon>
        <taxon>Pseudomonadati</taxon>
        <taxon>Pseudomonadota</taxon>
        <taxon>Gammaproteobacteria</taxon>
        <taxon>Chromatiales</taxon>
        <taxon>Ectothiorhodospiraceae</taxon>
        <taxon>Thioalkalivibrio</taxon>
    </lineage>
</organism>
<proteinExistence type="predicted"/>
<gene>
    <name evidence="1" type="ORF">B1C78_09010</name>
</gene>
<evidence type="ECO:0000313" key="1">
    <source>
        <dbReference type="EMBL" id="OOG24342.1"/>
    </source>
</evidence>
<comment type="caution">
    <text evidence="1">The sequence shown here is derived from an EMBL/GenBank/DDBJ whole genome shotgun (WGS) entry which is preliminary data.</text>
</comment>
<protein>
    <submittedName>
        <fullName evidence="1">Uncharacterized protein</fullName>
    </submittedName>
</protein>
<reference evidence="1 2" key="1">
    <citation type="submission" date="2017-02" db="EMBL/GenBank/DDBJ databases">
        <title>Genomic diversity within the haloalkaliphilic genus Thioalkalivibrio.</title>
        <authorList>
            <person name="Ahn A.-C."/>
            <person name="Meier-Kolthoff J."/>
            <person name="Overmars L."/>
            <person name="Richter M."/>
            <person name="Woyke T."/>
            <person name="Sorokin D.Y."/>
            <person name="Muyzer G."/>
        </authorList>
    </citation>
    <scope>NUCLEOTIDE SEQUENCE [LARGE SCALE GENOMIC DNA]</scope>
    <source>
        <strain evidence="1 2">ALJD</strain>
    </source>
</reference>